<feature type="signal peptide" evidence="2">
    <location>
        <begin position="1"/>
        <end position="16"/>
    </location>
</feature>
<name>A0A7I8JJA1_SPIIN</name>
<dbReference type="GO" id="GO:0080153">
    <property type="term" value="P:negative regulation of reductive pentose-phosphate cycle"/>
    <property type="evidence" value="ECO:0007669"/>
    <property type="project" value="TreeGrafter"/>
</dbReference>
<keyword evidence="1" id="KW-1015">Disulfide bond</keyword>
<organism evidence="4">
    <name type="scientific">Spirodela intermedia</name>
    <name type="common">Intermediate duckweed</name>
    <dbReference type="NCBI Taxonomy" id="51605"/>
    <lineage>
        <taxon>Eukaryota</taxon>
        <taxon>Viridiplantae</taxon>
        <taxon>Streptophyta</taxon>
        <taxon>Embryophyta</taxon>
        <taxon>Tracheophyta</taxon>
        <taxon>Spermatophyta</taxon>
        <taxon>Magnoliopsida</taxon>
        <taxon>Liliopsida</taxon>
        <taxon>Araceae</taxon>
        <taxon>Lemnoideae</taxon>
        <taxon>Spirodela</taxon>
    </lineage>
</organism>
<dbReference type="PANTHER" id="PTHR33921">
    <property type="entry name" value="CALVIN CYCLE PROTEIN CP12-2, CHLOROPLASTIC"/>
    <property type="match status" value="1"/>
</dbReference>
<dbReference type="AlphaFoldDB" id="A0A7I8JJA1"/>
<evidence type="ECO:0000256" key="2">
    <source>
        <dbReference type="SAM" id="SignalP"/>
    </source>
</evidence>
<keyword evidence="5" id="KW-1185">Reference proteome</keyword>
<accession>A0A7I8JJA1</accession>
<dbReference type="InterPro" id="IPR039314">
    <property type="entry name" value="CP12-like"/>
</dbReference>
<dbReference type="Proteomes" id="UP001189122">
    <property type="component" value="Unassembled WGS sequence"/>
</dbReference>
<reference evidence="4 5" key="1">
    <citation type="submission" date="2019-12" db="EMBL/GenBank/DDBJ databases">
        <authorList>
            <person name="Scholz U."/>
            <person name="Mascher M."/>
            <person name="Fiebig A."/>
        </authorList>
    </citation>
    <scope>NUCLEOTIDE SEQUENCE</scope>
</reference>
<sequence length="116" mass="12632">MALFILPLRLPAAVAARSGDVGVPPPWICGCGGVQYEGTQMRGKLLGEMIVKKVIEAEAICSGDGASDECEVAWDEVEEVNQAKAELRRRLTGSERDPLDSCQHNPEAEECRVYED</sequence>
<evidence type="ECO:0000256" key="1">
    <source>
        <dbReference type="PIRSR" id="PIRSR639314-50"/>
    </source>
</evidence>
<feature type="domain" description="CP12" evidence="3">
    <location>
        <begin position="46"/>
        <end position="116"/>
    </location>
</feature>
<dbReference type="PANTHER" id="PTHR33921:SF16">
    <property type="entry name" value="CALVIN CYCLE PROTEIN CP12-3, CHLOROPLASTIC"/>
    <property type="match status" value="1"/>
</dbReference>
<gene>
    <name evidence="4" type="ORF">SI7747_13016612</name>
</gene>
<dbReference type="SMART" id="SM01093">
    <property type="entry name" value="CP12"/>
    <property type="match status" value="1"/>
</dbReference>
<dbReference type="InterPro" id="IPR003823">
    <property type="entry name" value="CP12_dom"/>
</dbReference>
<feature type="disulfide bond" evidence="1">
    <location>
        <begin position="102"/>
        <end position="111"/>
    </location>
</feature>
<feature type="chain" id="PRO_5029535370" description="CP12 domain-containing protein" evidence="2">
    <location>
        <begin position="17"/>
        <end position="116"/>
    </location>
</feature>
<proteinExistence type="predicted"/>
<dbReference type="EMBL" id="CACRZD030000013">
    <property type="protein sequence ID" value="CAA6670209.1"/>
    <property type="molecule type" value="Genomic_DNA"/>
</dbReference>
<dbReference type="EMBL" id="LR743600">
    <property type="protein sequence ID" value="CAA2630966.1"/>
    <property type="molecule type" value="Genomic_DNA"/>
</dbReference>
<evidence type="ECO:0000259" key="3">
    <source>
        <dbReference type="SMART" id="SM01093"/>
    </source>
</evidence>
<dbReference type="Pfam" id="PF02672">
    <property type="entry name" value="CP12"/>
    <property type="match status" value="1"/>
</dbReference>
<dbReference type="GO" id="GO:0009507">
    <property type="term" value="C:chloroplast"/>
    <property type="evidence" value="ECO:0007669"/>
    <property type="project" value="TreeGrafter"/>
</dbReference>
<evidence type="ECO:0000313" key="5">
    <source>
        <dbReference type="Proteomes" id="UP001189122"/>
    </source>
</evidence>
<feature type="disulfide bond" evidence="1">
    <location>
        <begin position="61"/>
        <end position="70"/>
    </location>
</feature>
<protein>
    <recommendedName>
        <fullName evidence="3">CP12 domain-containing protein</fullName>
    </recommendedName>
</protein>
<keyword evidence="2" id="KW-0732">Signal</keyword>
<evidence type="ECO:0000313" key="4">
    <source>
        <dbReference type="EMBL" id="CAA2630966.1"/>
    </source>
</evidence>